<dbReference type="EMBL" id="PIUK01000062">
    <property type="protein sequence ID" value="MBY6276153.1"/>
    <property type="molecule type" value="Genomic_DNA"/>
</dbReference>
<comment type="caution">
    <text evidence="3">The sequence shown here is derived from an EMBL/GenBank/DDBJ whole genome shotgun (WGS) entry which is preliminary data.</text>
</comment>
<dbReference type="PANTHER" id="PTHR34297">
    <property type="entry name" value="HYPOTHETICAL CYTOSOLIC PROTEIN-RELATED"/>
    <property type="match status" value="1"/>
</dbReference>
<dbReference type="InterPro" id="IPR005531">
    <property type="entry name" value="Asp23"/>
</dbReference>
<dbReference type="EMBL" id="LWLV01000454">
    <property type="protein sequence ID" value="OTA41453.1"/>
    <property type="molecule type" value="Genomic_DNA"/>
</dbReference>
<sequence>MGKELITERGRIYVSNEVIATLAGIATTECYGIVGMASSRIQDGISELLGRENLARGVSVEVDGDSVEIDLYIVVGYGTRISEIGRNVTDQVRYVVESYTGLKVRAVRIHVRGVKLGQS</sequence>
<dbReference type="AlphaFoldDB" id="A0A1Y2T872"/>
<dbReference type="Pfam" id="PF03780">
    <property type="entry name" value="Asp23"/>
    <property type="match status" value="1"/>
</dbReference>
<dbReference type="PANTHER" id="PTHR34297:SF2">
    <property type="entry name" value="ASP23_GLS24 FAMILY ENVELOPE STRESS RESPONSE PROTEIN"/>
    <property type="match status" value="1"/>
</dbReference>
<reference evidence="2" key="3">
    <citation type="submission" date="2017-11" db="EMBL/GenBank/DDBJ databases">
        <title>Three new genomes from thermophilic consortium.</title>
        <authorList>
            <person name="Quaggio R."/>
            <person name="Amgarten D."/>
            <person name="Setubal J.C."/>
        </authorList>
    </citation>
    <scope>NUCLEOTIDE SEQUENCE</scope>
    <source>
        <strain evidence="2">ZCTH01-B2</strain>
    </source>
</reference>
<accession>A0A1Y2T872</accession>
<proteinExistence type="inferred from homology"/>
<evidence type="ECO:0000313" key="3">
    <source>
        <dbReference type="EMBL" id="OTA41453.1"/>
    </source>
</evidence>
<organism evidence="3 4">
    <name type="scientific">Symbiobacterium thermophilum</name>
    <dbReference type="NCBI Taxonomy" id="2734"/>
    <lineage>
        <taxon>Bacteria</taxon>
        <taxon>Bacillati</taxon>
        <taxon>Bacillota</taxon>
        <taxon>Clostridia</taxon>
        <taxon>Eubacteriales</taxon>
        <taxon>Symbiobacteriaceae</taxon>
        <taxon>Symbiobacterium</taxon>
    </lineage>
</organism>
<dbReference type="Proteomes" id="UP000194267">
    <property type="component" value="Unassembled WGS sequence"/>
</dbReference>
<reference evidence="4" key="2">
    <citation type="submission" date="2016-04" db="EMBL/GenBank/DDBJ databases">
        <authorList>
            <person name="Antunes L.P."/>
            <person name="Martins L.F."/>
            <person name="Pereira R.V."/>
            <person name="Thomas A.M."/>
            <person name="Barbosa D."/>
            <person name="Nascimento L."/>
            <person name="Silva G.M."/>
            <person name="Condomitti G.W."/>
            <person name="Digiampietri L.A."/>
            <person name="Lombardi K.C."/>
            <person name="Ramos P.L."/>
            <person name="Quaggio R.B."/>
            <person name="Oliveira J.C."/>
            <person name="Pascon R.C."/>
            <person name="Cruz J.B."/>
            <person name="Silva A.M."/>
            <person name="Setubal J.C."/>
        </authorList>
    </citation>
    <scope>NUCLEOTIDE SEQUENCE [LARGE SCALE GENOMIC DNA]</scope>
</reference>
<dbReference type="Proteomes" id="UP000732377">
    <property type="component" value="Unassembled WGS sequence"/>
</dbReference>
<dbReference type="RefSeq" id="WP_011195490.1">
    <property type="nucleotide sequence ID" value="NZ_JACSIR010000096.1"/>
</dbReference>
<name>A0A1Y2T872_SYMTR</name>
<gene>
    <name evidence="3" type="ORF">A6D92_06550</name>
    <name evidence="2" type="ORF">CWE10_08020</name>
</gene>
<evidence type="ECO:0000313" key="2">
    <source>
        <dbReference type="EMBL" id="MBY6276153.1"/>
    </source>
</evidence>
<protein>
    <submittedName>
        <fullName evidence="2">Asp23/Gls24 family envelope stress response protein</fullName>
    </submittedName>
</protein>
<evidence type="ECO:0000256" key="1">
    <source>
        <dbReference type="ARBA" id="ARBA00005721"/>
    </source>
</evidence>
<evidence type="ECO:0000313" key="4">
    <source>
        <dbReference type="Proteomes" id="UP000194267"/>
    </source>
</evidence>
<dbReference type="OMA" id="AAMECYG"/>
<reference evidence="3" key="1">
    <citation type="submission" date="2016-04" db="EMBL/GenBank/DDBJ databases">
        <authorList>
            <person name="Evans L.H."/>
            <person name="Alamgir A."/>
            <person name="Owens N."/>
            <person name="Weber N.D."/>
            <person name="Virtaneva K."/>
            <person name="Barbian K."/>
            <person name="Babar A."/>
            <person name="Rosenke K."/>
        </authorList>
    </citation>
    <scope>NUCLEOTIDE SEQUENCE [LARGE SCALE GENOMIC DNA]</scope>
    <source>
        <strain evidence="3">G2</strain>
    </source>
</reference>
<comment type="similarity">
    <text evidence="1">Belongs to the asp23 family.</text>
</comment>